<keyword evidence="2" id="KW-1185">Reference proteome</keyword>
<dbReference type="Proteomes" id="UP000785679">
    <property type="component" value="Unassembled WGS sequence"/>
</dbReference>
<protein>
    <submittedName>
        <fullName evidence="1">Uncharacterized protein</fullName>
    </submittedName>
</protein>
<sequence length="144" mass="16501">MEPRPCLQACVVSNCYSSCEIGNFIVELAYLIYCAVDGVVSQQTYPALGSLWGLETIFSIDNSHFNLVRDLPDIFAYDIARFLSQQSLLKFESNFFRTLLKSYLLKMQPISYQLMDSLLEIMWKQTAILKLFIQALVPGLVHFQ</sequence>
<gene>
    <name evidence="1" type="ORF">FGO68_gene10453</name>
</gene>
<evidence type="ECO:0000313" key="2">
    <source>
        <dbReference type="Proteomes" id="UP000785679"/>
    </source>
</evidence>
<organism evidence="1 2">
    <name type="scientific">Halteria grandinella</name>
    <dbReference type="NCBI Taxonomy" id="5974"/>
    <lineage>
        <taxon>Eukaryota</taxon>
        <taxon>Sar</taxon>
        <taxon>Alveolata</taxon>
        <taxon>Ciliophora</taxon>
        <taxon>Intramacronucleata</taxon>
        <taxon>Spirotrichea</taxon>
        <taxon>Stichotrichia</taxon>
        <taxon>Sporadotrichida</taxon>
        <taxon>Halteriidae</taxon>
        <taxon>Halteria</taxon>
    </lineage>
</organism>
<name>A0A8J8NH75_HALGN</name>
<proteinExistence type="predicted"/>
<dbReference type="AlphaFoldDB" id="A0A8J8NH75"/>
<evidence type="ECO:0000313" key="1">
    <source>
        <dbReference type="EMBL" id="TNV74967.1"/>
    </source>
</evidence>
<comment type="caution">
    <text evidence="1">The sequence shown here is derived from an EMBL/GenBank/DDBJ whole genome shotgun (WGS) entry which is preliminary data.</text>
</comment>
<reference evidence="1" key="1">
    <citation type="submission" date="2019-06" db="EMBL/GenBank/DDBJ databases">
        <authorList>
            <person name="Zheng W."/>
        </authorList>
    </citation>
    <scope>NUCLEOTIDE SEQUENCE</scope>
    <source>
        <strain evidence="1">QDHG01</strain>
    </source>
</reference>
<dbReference type="EMBL" id="RRYP01016538">
    <property type="protein sequence ID" value="TNV74967.1"/>
    <property type="molecule type" value="Genomic_DNA"/>
</dbReference>
<accession>A0A8J8NH75</accession>